<evidence type="ECO:0000256" key="6">
    <source>
        <dbReference type="ARBA" id="ARBA00036164"/>
    </source>
</evidence>
<evidence type="ECO:0000256" key="4">
    <source>
        <dbReference type="ARBA" id="ARBA00022777"/>
    </source>
</evidence>
<dbReference type="PANTHER" id="PTHR12400:SF51">
    <property type="entry name" value="INOSITOL POLYPHOSPHATE MULTIKINASE"/>
    <property type="match status" value="1"/>
</dbReference>
<keyword evidence="5" id="KW-0067">ATP-binding</keyword>
<dbReference type="GO" id="GO:0051765">
    <property type="term" value="F:inositol tetrakisphosphate kinase activity"/>
    <property type="evidence" value="ECO:0007669"/>
    <property type="project" value="TreeGrafter"/>
</dbReference>
<dbReference type="CTD" id="33236"/>
<dbReference type="GO" id="GO:0032958">
    <property type="term" value="P:inositol phosphate biosynthetic process"/>
    <property type="evidence" value="ECO:0007669"/>
    <property type="project" value="InterPro"/>
</dbReference>
<comment type="similarity">
    <text evidence="1 8">Belongs to the inositol phosphokinase (IPK) family.</text>
</comment>
<dbReference type="KEGG" id="goe:100909249"/>
<name>A0AAJ6VVL4_9ACAR</name>
<accession>A0AAJ6VVL4</accession>
<dbReference type="EC" id="2.7.-.-" evidence="8"/>
<dbReference type="Gene3D" id="3.30.470.160">
    <property type="entry name" value="Inositol polyphosphate kinase"/>
    <property type="match status" value="1"/>
</dbReference>
<evidence type="ECO:0000256" key="1">
    <source>
        <dbReference type="ARBA" id="ARBA00007374"/>
    </source>
</evidence>
<protein>
    <recommendedName>
        <fullName evidence="8">Kinase</fullName>
        <ecNumber evidence="8">2.7.-.-</ecNumber>
    </recommendedName>
</protein>
<dbReference type="PANTHER" id="PTHR12400">
    <property type="entry name" value="INOSITOL POLYPHOSPHATE KINASE"/>
    <property type="match status" value="1"/>
</dbReference>
<keyword evidence="3" id="KW-0547">Nucleotide-binding</keyword>
<evidence type="ECO:0000313" key="10">
    <source>
        <dbReference type="RefSeq" id="XP_003738941.1"/>
    </source>
</evidence>
<reference evidence="10" key="1">
    <citation type="submission" date="2025-08" db="UniProtKB">
        <authorList>
            <consortium name="RefSeq"/>
        </authorList>
    </citation>
    <scope>IDENTIFICATION</scope>
</reference>
<keyword evidence="9" id="KW-1185">Reference proteome</keyword>
<organism evidence="9 10">
    <name type="scientific">Galendromus occidentalis</name>
    <name type="common">western predatory mite</name>
    <dbReference type="NCBI Taxonomy" id="34638"/>
    <lineage>
        <taxon>Eukaryota</taxon>
        <taxon>Metazoa</taxon>
        <taxon>Ecdysozoa</taxon>
        <taxon>Arthropoda</taxon>
        <taxon>Chelicerata</taxon>
        <taxon>Arachnida</taxon>
        <taxon>Acari</taxon>
        <taxon>Parasitiformes</taxon>
        <taxon>Mesostigmata</taxon>
        <taxon>Gamasina</taxon>
        <taxon>Phytoseioidea</taxon>
        <taxon>Phytoseiidae</taxon>
        <taxon>Typhlodrominae</taxon>
        <taxon>Galendromus</taxon>
    </lineage>
</organism>
<evidence type="ECO:0000256" key="8">
    <source>
        <dbReference type="RuleBase" id="RU363090"/>
    </source>
</evidence>
<dbReference type="GeneID" id="100909249"/>
<dbReference type="AlphaFoldDB" id="A0AAJ6VVL4"/>
<sequence>MPLPTSTELLDHQIAGHRHGEGKHKLGMLRHKDGSILKPLVPNDARAGREHEFYLMLERHREMCSSRDSCDDPILHQLVDFTPRYLGVFEGELDQGRSISYMKLEDLCGGFKQPCIADIKIGRIIHDPLASKEKIEISKKRYPPQLTIGYRLLGMRVVERGRCHVYSAEFGLEQTEKSIPEAIKTFVAANVDCVPAIVEELRKILQWFKSQERFTFYSSSILFVYDAVELKTTVKLIDFAHVFPATGADENYIYGLEKLLDHFCMAMDKL</sequence>
<dbReference type="GO" id="GO:0008440">
    <property type="term" value="F:inositol-1,4,5-trisphosphate 3-kinase activity"/>
    <property type="evidence" value="ECO:0007669"/>
    <property type="project" value="TreeGrafter"/>
</dbReference>
<evidence type="ECO:0000256" key="3">
    <source>
        <dbReference type="ARBA" id="ARBA00022741"/>
    </source>
</evidence>
<dbReference type="GO" id="GO:0005634">
    <property type="term" value="C:nucleus"/>
    <property type="evidence" value="ECO:0007669"/>
    <property type="project" value="TreeGrafter"/>
</dbReference>
<dbReference type="GO" id="GO:0005737">
    <property type="term" value="C:cytoplasm"/>
    <property type="evidence" value="ECO:0007669"/>
    <property type="project" value="TreeGrafter"/>
</dbReference>
<evidence type="ECO:0000256" key="5">
    <source>
        <dbReference type="ARBA" id="ARBA00022840"/>
    </source>
</evidence>
<dbReference type="SUPFAM" id="SSF56104">
    <property type="entry name" value="SAICAR synthase-like"/>
    <property type="match status" value="1"/>
</dbReference>
<gene>
    <name evidence="10" type="primary">LOC100909249</name>
</gene>
<evidence type="ECO:0000256" key="2">
    <source>
        <dbReference type="ARBA" id="ARBA00022679"/>
    </source>
</evidence>
<keyword evidence="2 8" id="KW-0808">Transferase</keyword>
<dbReference type="GO" id="GO:0005524">
    <property type="term" value="F:ATP binding"/>
    <property type="evidence" value="ECO:0007669"/>
    <property type="project" value="UniProtKB-KW"/>
</dbReference>
<evidence type="ECO:0000256" key="7">
    <source>
        <dbReference type="ARBA" id="ARBA00036525"/>
    </source>
</evidence>
<dbReference type="Proteomes" id="UP000694867">
    <property type="component" value="Unplaced"/>
</dbReference>
<dbReference type="RefSeq" id="XP_003738941.1">
    <property type="nucleotide sequence ID" value="XM_003738893.2"/>
</dbReference>
<dbReference type="InterPro" id="IPR038286">
    <property type="entry name" value="IPK_sf"/>
</dbReference>
<evidence type="ECO:0000313" key="9">
    <source>
        <dbReference type="Proteomes" id="UP000694867"/>
    </source>
</evidence>
<comment type="catalytic activity">
    <reaction evidence="6">
        <text>1D-myo-inositol 1,4,5-trisphosphate + 2 ATP = 1D-myo-inositol 1,3,4,5,6-pentakisphosphate + 2 ADP + 2 H(+)</text>
        <dbReference type="Rhea" id="RHEA:32359"/>
        <dbReference type="ChEBI" id="CHEBI:15378"/>
        <dbReference type="ChEBI" id="CHEBI:30616"/>
        <dbReference type="ChEBI" id="CHEBI:57733"/>
        <dbReference type="ChEBI" id="CHEBI:203600"/>
        <dbReference type="ChEBI" id="CHEBI:456216"/>
        <dbReference type="EC" id="2.7.1.151"/>
    </reaction>
</comment>
<keyword evidence="4 8" id="KW-0418">Kinase</keyword>
<proteinExistence type="inferred from homology"/>
<dbReference type="InterPro" id="IPR005522">
    <property type="entry name" value="IPK"/>
</dbReference>
<dbReference type="Pfam" id="PF03770">
    <property type="entry name" value="IPK"/>
    <property type="match status" value="1"/>
</dbReference>
<comment type="catalytic activity">
    <reaction evidence="7">
        <text>1D-myo-inositol 1,3,4,6-tetrakisphosphate + ATP = 1D-myo-inositol 1,3,4,5,6-pentakisphosphate + ADP + H(+)</text>
        <dbReference type="Rhea" id="RHEA:12717"/>
        <dbReference type="ChEBI" id="CHEBI:15378"/>
        <dbReference type="ChEBI" id="CHEBI:30616"/>
        <dbReference type="ChEBI" id="CHEBI:57660"/>
        <dbReference type="ChEBI" id="CHEBI:57733"/>
        <dbReference type="ChEBI" id="CHEBI:456216"/>
        <dbReference type="EC" id="2.7.1.140"/>
    </reaction>
</comment>